<protein>
    <submittedName>
        <fullName evidence="1">Uncharacterized protein</fullName>
    </submittedName>
</protein>
<keyword evidence="2" id="KW-1185">Reference proteome</keyword>
<evidence type="ECO:0000313" key="2">
    <source>
        <dbReference type="Proteomes" id="UP000749471"/>
    </source>
</evidence>
<proteinExistence type="predicted"/>
<comment type="caution">
    <text evidence="1">The sequence shown here is derived from an EMBL/GenBank/DDBJ whole genome shotgun (WGS) entry which is preliminary data.</text>
</comment>
<name>A0ABS6E4P6_9FIRM</name>
<sequence length="50" mass="5536">MEAFNKEISYNSVTNGDIDENSKNSKADILSTDEYQNKVVNAIVDGLDLL</sequence>
<reference evidence="1 2" key="1">
    <citation type="submission" date="2021-06" db="EMBL/GenBank/DDBJ databases">
        <authorList>
            <person name="Sun Q."/>
            <person name="Li D."/>
        </authorList>
    </citation>
    <scope>NUCLEOTIDE SEQUENCE [LARGE SCALE GENOMIC DNA]</scope>
    <source>
        <strain evidence="1 2">MSJ-40</strain>
    </source>
</reference>
<organism evidence="1 2">
    <name type="scientific">Tissierella simiarum</name>
    <dbReference type="NCBI Taxonomy" id="2841534"/>
    <lineage>
        <taxon>Bacteria</taxon>
        <taxon>Bacillati</taxon>
        <taxon>Bacillota</taxon>
        <taxon>Tissierellia</taxon>
        <taxon>Tissierellales</taxon>
        <taxon>Tissierellaceae</taxon>
        <taxon>Tissierella</taxon>
    </lineage>
</organism>
<dbReference type="RefSeq" id="WP_216517135.1">
    <property type="nucleotide sequence ID" value="NZ_JAHLPM010000003.1"/>
</dbReference>
<dbReference type="Proteomes" id="UP000749471">
    <property type="component" value="Unassembled WGS sequence"/>
</dbReference>
<dbReference type="EMBL" id="JAHLPM010000003">
    <property type="protein sequence ID" value="MBU5437228.1"/>
    <property type="molecule type" value="Genomic_DNA"/>
</dbReference>
<evidence type="ECO:0000313" key="1">
    <source>
        <dbReference type="EMBL" id="MBU5437228.1"/>
    </source>
</evidence>
<accession>A0ABS6E4P6</accession>
<gene>
    <name evidence="1" type="ORF">KQI42_04355</name>
</gene>